<dbReference type="AlphaFoldDB" id="A0A9R1VQM4"/>
<reference evidence="1 2" key="1">
    <citation type="journal article" date="2017" name="Nat. Commun.">
        <title>Genome assembly with in vitro proximity ligation data and whole-genome triplication in lettuce.</title>
        <authorList>
            <person name="Reyes-Chin-Wo S."/>
            <person name="Wang Z."/>
            <person name="Yang X."/>
            <person name="Kozik A."/>
            <person name="Arikit S."/>
            <person name="Song C."/>
            <person name="Xia L."/>
            <person name="Froenicke L."/>
            <person name="Lavelle D.O."/>
            <person name="Truco M.J."/>
            <person name="Xia R."/>
            <person name="Zhu S."/>
            <person name="Xu C."/>
            <person name="Xu H."/>
            <person name="Xu X."/>
            <person name="Cox K."/>
            <person name="Korf I."/>
            <person name="Meyers B.C."/>
            <person name="Michelmore R.W."/>
        </authorList>
    </citation>
    <scope>NUCLEOTIDE SEQUENCE [LARGE SCALE GENOMIC DNA]</scope>
    <source>
        <strain evidence="2">cv. Salinas</strain>
        <tissue evidence="1">Seedlings</tissue>
    </source>
</reference>
<name>A0A9R1VQM4_LACSA</name>
<evidence type="ECO:0000313" key="2">
    <source>
        <dbReference type="Proteomes" id="UP000235145"/>
    </source>
</evidence>
<sequence length="116" mass="12869">MWGFKKQELHSLWCCKSNCGVANPTDLLNKLKNGIDVQDFDNTESVSLSSGDLIAQAKKFEGPLSVKANVVVEALEGKFNETITKYQLVTYLLTLLYSLISDVLSNGLCDNMLKHI</sequence>
<proteinExistence type="predicted"/>
<comment type="caution">
    <text evidence="1">The sequence shown here is derived from an EMBL/GenBank/DDBJ whole genome shotgun (WGS) entry which is preliminary data.</text>
</comment>
<accession>A0A9R1VQM4</accession>
<keyword evidence="2" id="KW-1185">Reference proteome</keyword>
<dbReference type="EMBL" id="NBSK02000004">
    <property type="protein sequence ID" value="KAJ0211882.1"/>
    <property type="molecule type" value="Genomic_DNA"/>
</dbReference>
<evidence type="ECO:0000313" key="1">
    <source>
        <dbReference type="EMBL" id="KAJ0211882.1"/>
    </source>
</evidence>
<organism evidence="1 2">
    <name type="scientific">Lactuca sativa</name>
    <name type="common">Garden lettuce</name>
    <dbReference type="NCBI Taxonomy" id="4236"/>
    <lineage>
        <taxon>Eukaryota</taxon>
        <taxon>Viridiplantae</taxon>
        <taxon>Streptophyta</taxon>
        <taxon>Embryophyta</taxon>
        <taxon>Tracheophyta</taxon>
        <taxon>Spermatophyta</taxon>
        <taxon>Magnoliopsida</taxon>
        <taxon>eudicotyledons</taxon>
        <taxon>Gunneridae</taxon>
        <taxon>Pentapetalae</taxon>
        <taxon>asterids</taxon>
        <taxon>campanulids</taxon>
        <taxon>Asterales</taxon>
        <taxon>Asteraceae</taxon>
        <taxon>Cichorioideae</taxon>
        <taxon>Cichorieae</taxon>
        <taxon>Lactucinae</taxon>
        <taxon>Lactuca</taxon>
    </lineage>
</organism>
<dbReference type="Proteomes" id="UP000235145">
    <property type="component" value="Unassembled WGS sequence"/>
</dbReference>
<gene>
    <name evidence="1" type="ORF">LSAT_V11C400175910</name>
</gene>
<protein>
    <submittedName>
        <fullName evidence="1">Uncharacterized protein</fullName>
    </submittedName>
</protein>